<feature type="non-terminal residue" evidence="1">
    <location>
        <position position="1"/>
    </location>
</feature>
<evidence type="ECO:0000313" key="2">
    <source>
        <dbReference type="Proteomes" id="UP000823775"/>
    </source>
</evidence>
<accession>A0ABS8T8Z5</accession>
<comment type="caution">
    <text evidence="1">The sequence shown here is derived from an EMBL/GenBank/DDBJ whole genome shotgun (WGS) entry which is preliminary data.</text>
</comment>
<dbReference type="Proteomes" id="UP000823775">
    <property type="component" value="Unassembled WGS sequence"/>
</dbReference>
<name>A0ABS8T8Z5_DATST</name>
<reference evidence="1 2" key="1">
    <citation type="journal article" date="2021" name="BMC Genomics">
        <title>Datura genome reveals duplications of psychoactive alkaloid biosynthetic genes and high mutation rate following tissue culture.</title>
        <authorList>
            <person name="Rajewski A."/>
            <person name="Carter-House D."/>
            <person name="Stajich J."/>
            <person name="Litt A."/>
        </authorList>
    </citation>
    <scope>NUCLEOTIDE SEQUENCE [LARGE SCALE GENOMIC DNA]</scope>
    <source>
        <strain evidence="1">AR-01</strain>
    </source>
</reference>
<gene>
    <name evidence="1" type="ORF">HAX54_005532</name>
</gene>
<dbReference type="EMBL" id="JACEIK010001278">
    <property type="protein sequence ID" value="MCD7467879.1"/>
    <property type="molecule type" value="Genomic_DNA"/>
</dbReference>
<feature type="non-terminal residue" evidence="1">
    <location>
        <position position="59"/>
    </location>
</feature>
<keyword evidence="2" id="KW-1185">Reference proteome</keyword>
<sequence length="59" mass="6564">LEKKSYVLPFEWSDESKQVELKVLVTCGLDVDVEDGRRGIGGEEVPGIVESVGVQREEM</sequence>
<evidence type="ECO:0000313" key="1">
    <source>
        <dbReference type="EMBL" id="MCD7467879.1"/>
    </source>
</evidence>
<protein>
    <submittedName>
        <fullName evidence="1">Uncharacterized protein</fullName>
    </submittedName>
</protein>
<organism evidence="1 2">
    <name type="scientific">Datura stramonium</name>
    <name type="common">Jimsonweed</name>
    <name type="synonym">Common thornapple</name>
    <dbReference type="NCBI Taxonomy" id="4076"/>
    <lineage>
        <taxon>Eukaryota</taxon>
        <taxon>Viridiplantae</taxon>
        <taxon>Streptophyta</taxon>
        <taxon>Embryophyta</taxon>
        <taxon>Tracheophyta</taxon>
        <taxon>Spermatophyta</taxon>
        <taxon>Magnoliopsida</taxon>
        <taxon>eudicotyledons</taxon>
        <taxon>Gunneridae</taxon>
        <taxon>Pentapetalae</taxon>
        <taxon>asterids</taxon>
        <taxon>lamiids</taxon>
        <taxon>Solanales</taxon>
        <taxon>Solanaceae</taxon>
        <taxon>Solanoideae</taxon>
        <taxon>Datureae</taxon>
        <taxon>Datura</taxon>
    </lineage>
</organism>
<proteinExistence type="predicted"/>